<comment type="caution">
    <text evidence="1">The sequence shown here is derived from an EMBL/GenBank/DDBJ whole genome shotgun (WGS) entry which is preliminary data.</text>
</comment>
<evidence type="ECO:0000313" key="1">
    <source>
        <dbReference type="EMBL" id="KAJ3510785.1"/>
    </source>
</evidence>
<dbReference type="Proteomes" id="UP001148786">
    <property type="component" value="Unassembled WGS sequence"/>
</dbReference>
<organism evidence="1 2">
    <name type="scientific">Agrocybe chaxingu</name>
    <dbReference type="NCBI Taxonomy" id="84603"/>
    <lineage>
        <taxon>Eukaryota</taxon>
        <taxon>Fungi</taxon>
        <taxon>Dikarya</taxon>
        <taxon>Basidiomycota</taxon>
        <taxon>Agaricomycotina</taxon>
        <taxon>Agaricomycetes</taxon>
        <taxon>Agaricomycetidae</taxon>
        <taxon>Agaricales</taxon>
        <taxon>Agaricineae</taxon>
        <taxon>Strophariaceae</taxon>
        <taxon>Agrocybe</taxon>
    </lineage>
</organism>
<name>A0A9W8K0F9_9AGAR</name>
<evidence type="ECO:0000313" key="2">
    <source>
        <dbReference type="Proteomes" id="UP001148786"/>
    </source>
</evidence>
<dbReference type="EMBL" id="JANKHO010000371">
    <property type="protein sequence ID" value="KAJ3510785.1"/>
    <property type="molecule type" value="Genomic_DNA"/>
</dbReference>
<reference evidence="1" key="1">
    <citation type="submission" date="2022-07" db="EMBL/GenBank/DDBJ databases">
        <title>Genome Sequence of Agrocybe chaxingu.</title>
        <authorList>
            <person name="Buettner E."/>
        </authorList>
    </citation>
    <scope>NUCLEOTIDE SEQUENCE</scope>
    <source>
        <strain evidence="1">MP-N11</strain>
    </source>
</reference>
<accession>A0A9W8K0F9</accession>
<keyword evidence="2" id="KW-1185">Reference proteome</keyword>
<proteinExistence type="predicted"/>
<protein>
    <submittedName>
        <fullName evidence="1">Uncharacterized protein</fullName>
    </submittedName>
</protein>
<dbReference type="AlphaFoldDB" id="A0A9W8K0F9"/>
<sequence length="89" mass="9990">MEDSIWTSHSGTMADGSLREIIRLLAKILASHDIKTVDKCVMLVPKPEPDPRLEKEPGLVQRIIGRIKWESTPEEKAAKRVAAILRCQS</sequence>
<gene>
    <name evidence="1" type="ORF">NLJ89_g4480</name>
</gene>